<dbReference type="InterPro" id="IPR010380">
    <property type="entry name" value="DUF975"/>
</dbReference>
<keyword evidence="1" id="KW-1133">Transmembrane helix</keyword>
<comment type="caution">
    <text evidence="2">The sequence shown here is derived from an EMBL/GenBank/DDBJ whole genome shotgun (WGS) entry which is preliminary data.</text>
</comment>
<evidence type="ECO:0000313" key="3">
    <source>
        <dbReference type="Proteomes" id="UP000475928"/>
    </source>
</evidence>
<organism evidence="2 3">
    <name type="scientific">Pseudolactococcus insecticola</name>
    <dbReference type="NCBI Taxonomy" id="2709158"/>
    <lineage>
        <taxon>Bacteria</taxon>
        <taxon>Bacillati</taxon>
        <taxon>Bacillota</taxon>
        <taxon>Bacilli</taxon>
        <taxon>Lactobacillales</taxon>
        <taxon>Streptococcaceae</taxon>
        <taxon>Pseudolactococcus</taxon>
    </lineage>
</organism>
<dbReference type="Proteomes" id="UP000475928">
    <property type="component" value="Unassembled WGS sequence"/>
</dbReference>
<feature type="transmembrane region" description="Helical" evidence="1">
    <location>
        <begin position="197"/>
        <end position="214"/>
    </location>
</feature>
<name>A0A6A0B518_9LACT</name>
<accession>A0A6A0B518</accession>
<feature type="transmembrane region" description="Helical" evidence="1">
    <location>
        <begin position="120"/>
        <end position="139"/>
    </location>
</feature>
<reference evidence="2 3" key="1">
    <citation type="submission" date="2020-02" db="EMBL/GenBank/DDBJ databases">
        <title>Draft genome sequence of Lactococcus sp. Hs20B0-1.</title>
        <authorList>
            <person name="Noda S."/>
            <person name="Yuki M."/>
            <person name="Ohkuma M."/>
        </authorList>
    </citation>
    <scope>NUCLEOTIDE SEQUENCE [LARGE SCALE GENOMIC DNA]</scope>
    <source>
        <strain evidence="2 3">Hs20B0-1</strain>
    </source>
</reference>
<evidence type="ECO:0000256" key="1">
    <source>
        <dbReference type="SAM" id="Phobius"/>
    </source>
</evidence>
<dbReference type="PANTHER" id="PTHR40076">
    <property type="entry name" value="MEMBRANE PROTEIN-RELATED"/>
    <property type="match status" value="1"/>
</dbReference>
<dbReference type="Pfam" id="PF06161">
    <property type="entry name" value="DUF975"/>
    <property type="match status" value="1"/>
</dbReference>
<feature type="transmembrane region" description="Helical" evidence="1">
    <location>
        <begin position="79"/>
        <end position="100"/>
    </location>
</feature>
<dbReference type="AlphaFoldDB" id="A0A6A0B518"/>
<evidence type="ECO:0008006" key="4">
    <source>
        <dbReference type="Google" id="ProtNLM"/>
    </source>
</evidence>
<sequence length="242" mass="27689">MTSSELKTAARRALKDNFVQKMLLIILPIAITVISNLFVKTTGNYLSDQVTEKVKDNASLSDVFNILTDSWQILLGDQLLSILMSIIIAIFTASAIFNYIEIFRGEKTEINLLSDILRPFRDGSFIKIVLITVIIQVVLKILSFILVIGWIPAILLGFGWSQAIMVLHDKLETDSYTGVWNVLSTSYDMMRGYKFKYFLFNLTFIGWMILAVFAWGLPNIWIMPFMNMAMVAFYEARKQDRL</sequence>
<keyword evidence="3" id="KW-1185">Reference proteome</keyword>
<evidence type="ECO:0000313" key="2">
    <source>
        <dbReference type="EMBL" id="GFH40489.1"/>
    </source>
</evidence>
<dbReference type="EMBL" id="BLLH01000003">
    <property type="protein sequence ID" value="GFH40489.1"/>
    <property type="molecule type" value="Genomic_DNA"/>
</dbReference>
<keyword evidence="1" id="KW-0812">Transmembrane</keyword>
<feature type="transmembrane region" description="Helical" evidence="1">
    <location>
        <begin position="21"/>
        <end position="39"/>
    </location>
</feature>
<dbReference type="RefSeq" id="WP_172356058.1">
    <property type="nucleotide sequence ID" value="NZ_BLLH01000003.1"/>
</dbReference>
<protein>
    <recommendedName>
        <fullName evidence="4">Beta-carotene 15,15'-monooxygenase</fullName>
    </recommendedName>
</protein>
<gene>
    <name evidence="2" type="primary">ybfA</name>
    <name evidence="2" type="ORF">Hs20B_08870</name>
</gene>
<dbReference type="PANTHER" id="PTHR40076:SF1">
    <property type="entry name" value="MEMBRANE PROTEIN"/>
    <property type="match status" value="1"/>
</dbReference>
<keyword evidence="1" id="KW-0472">Membrane</keyword>
<proteinExistence type="predicted"/>